<feature type="domain" description="RCK C-terminal" evidence="8">
    <location>
        <begin position="214"/>
        <end position="298"/>
    </location>
</feature>
<reference evidence="9 10" key="1">
    <citation type="submission" date="2016-12" db="EMBL/GenBank/DDBJ databases">
        <authorList>
            <person name="Song W.-J."/>
            <person name="Kurnit D.M."/>
        </authorList>
    </citation>
    <scope>NUCLEOTIDE SEQUENCE [LARGE SCALE GENOMIC DNA]</scope>
    <source>
        <strain evidence="9 10">CGMCC 1.10808</strain>
    </source>
</reference>
<evidence type="ECO:0000313" key="9">
    <source>
        <dbReference type="EMBL" id="SHN74881.1"/>
    </source>
</evidence>
<protein>
    <submittedName>
        <fullName evidence="9">Di-and tricarboxylate transporter</fullName>
    </submittedName>
</protein>
<dbReference type="STRING" id="1189325.SAMN04488119_101540"/>
<feature type="domain" description="RCK C-terminal" evidence="8">
    <location>
        <begin position="299"/>
        <end position="383"/>
    </location>
</feature>
<evidence type="ECO:0000256" key="2">
    <source>
        <dbReference type="ARBA" id="ARBA00022448"/>
    </source>
</evidence>
<sequence length="591" mass="63138">MTSFFIDNAAALASLLVVAVMFAAFVAEKYPAEVVAIAGVAALLAMGVLPVSGLLDAVANPAPVTIGAMFVLSGALVRTGALEAFTRFASQRVESHPNLTLACFALFTLFASAFMNNTPVVIVLIPVAVRLGKRVGAPASRLLIPLSYVAIMGGMCTLIGTSTNLLVDGVARAEGLAPFTLFEITPLGLALAAFGLLYLRIMAPRLLPDRESLADFLTDKKALRFFTEVAVPPGSPVIGQPVLKVDLFRRDGMRVIDVLRGDESLRRDLASVVLQEGDRVVLRTGVDELLGLRDSRALAMVDKLSEKKTVTVEALIGPGCRLIGRTLGQLRLRRRYGVYPLAVHRRNQNVGTQLDDVYVRVGDTLLLEGDPEDIKRLADDVGLVDISTPTERPYRRDRAWIVLMALAFVVLSSTLELLPIVAAAIIGMAAVLITRCIDADEAFEFIEGRLLALIFAMLAVGAALHDSGAVSLIVDALAPSFQAMPPALVLWLIYLMTSALTEMVSNNAVAVVVTPIAIGVAHALGVDPRPFVVAVMMAASASFATPIGYQTNTLVYAPGGYRFTDFVRIGLPLNLMLGVLASLLIPLIWPF</sequence>
<proteinExistence type="predicted"/>
<feature type="transmembrane region" description="Helical" evidence="7">
    <location>
        <begin position="34"/>
        <end position="55"/>
    </location>
</feature>
<evidence type="ECO:0000256" key="1">
    <source>
        <dbReference type="ARBA" id="ARBA00004141"/>
    </source>
</evidence>
<dbReference type="GO" id="GO:0006813">
    <property type="term" value="P:potassium ion transport"/>
    <property type="evidence" value="ECO:0007669"/>
    <property type="project" value="InterPro"/>
</dbReference>
<keyword evidence="6 7" id="KW-0472">Membrane</keyword>
<evidence type="ECO:0000259" key="8">
    <source>
        <dbReference type="PROSITE" id="PS51202"/>
    </source>
</evidence>
<dbReference type="InterPro" id="IPR036721">
    <property type="entry name" value="RCK_C_sf"/>
</dbReference>
<dbReference type="InterPro" id="IPR006037">
    <property type="entry name" value="RCK_C"/>
</dbReference>
<dbReference type="InterPro" id="IPR004680">
    <property type="entry name" value="Cit_transptr-like_dom"/>
</dbReference>
<feature type="transmembrane region" description="Helical" evidence="7">
    <location>
        <begin position="476"/>
        <end position="497"/>
    </location>
</feature>
<name>A0A1M7TVZ9_9RHOB</name>
<feature type="transmembrane region" description="Helical" evidence="7">
    <location>
        <begin position="531"/>
        <end position="549"/>
    </location>
</feature>
<keyword evidence="3 7" id="KW-0812">Transmembrane</keyword>
<feature type="transmembrane region" description="Helical" evidence="7">
    <location>
        <begin position="179"/>
        <end position="199"/>
    </location>
</feature>
<dbReference type="Pfam" id="PF03600">
    <property type="entry name" value="CitMHS"/>
    <property type="match status" value="1"/>
</dbReference>
<dbReference type="PANTHER" id="PTHR43652">
    <property type="entry name" value="BASIC AMINO ACID ANTIPORTER YFCC-RELATED"/>
    <property type="match status" value="1"/>
</dbReference>
<dbReference type="PROSITE" id="PS51202">
    <property type="entry name" value="RCK_C"/>
    <property type="match status" value="2"/>
</dbReference>
<keyword evidence="4" id="KW-0677">Repeat</keyword>
<gene>
    <name evidence="9" type="ORF">SAMN05216200_110120</name>
</gene>
<keyword evidence="10" id="KW-1185">Reference proteome</keyword>
<evidence type="ECO:0000313" key="10">
    <source>
        <dbReference type="Proteomes" id="UP000184066"/>
    </source>
</evidence>
<keyword evidence="5 7" id="KW-1133">Transmembrane helix</keyword>
<evidence type="ECO:0000256" key="5">
    <source>
        <dbReference type="ARBA" id="ARBA00022989"/>
    </source>
</evidence>
<dbReference type="PANTHER" id="PTHR43652:SF2">
    <property type="entry name" value="BASIC AMINO ACID ANTIPORTER YFCC-RELATED"/>
    <property type="match status" value="1"/>
</dbReference>
<evidence type="ECO:0000256" key="3">
    <source>
        <dbReference type="ARBA" id="ARBA00022692"/>
    </source>
</evidence>
<dbReference type="Gene3D" id="3.30.70.1450">
    <property type="entry name" value="Regulator of K+ conductance, C-terminal domain"/>
    <property type="match status" value="2"/>
</dbReference>
<accession>A0A1M7TVZ9</accession>
<feature type="transmembrane region" description="Helical" evidence="7">
    <location>
        <begin position="503"/>
        <end position="524"/>
    </location>
</feature>
<evidence type="ECO:0000256" key="7">
    <source>
        <dbReference type="SAM" id="Phobius"/>
    </source>
</evidence>
<dbReference type="Pfam" id="PF02080">
    <property type="entry name" value="TrkA_C"/>
    <property type="match status" value="2"/>
</dbReference>
<feature type="transmembrane region" description="Helical" evidence="7">
    <location>
        <begin position="400"/>
        <end position="433"/>
    </location>
</feature>
<evidence type="ECO:0000256" key="6">
    <source>
        <dbReference type="ARBA" id="ARBA00023136"/>
    </source>
</evidence>
<comment type="subcellular location">
    <subcellularLocation>
        <location evidence="1">Membrane</location>
        <topology evidence="1">Multi-pass membrane protein</topology>
    </subcellularLocation>
</comment>
<dbReference type="SUPFAM" id="SSF116726">
    <property type="entry name" value="TrkA C-terminal domain-like"/>
    <property type="match status" value="2"/>
</dbReference>
<keyword evidence="2" id="KW-0813">Transport</keyword>
<feature type="transmembrane region" description="Helical" evidence="7">
    <location>
        <begin position="62"/>
        <end position="79"/>
    </location>
</feature>
<dbReference type="GO" id="GO:0005886">
    <property type="term" value="C:plasma membrane"/>
    <property type="evidence" value="ECO:0007669"/>
    <property type="project" value="TreeGrafter"/>
</dbReference>
<dbReference type="InterPro" id="IPR051679">
    <property type="entry name" value="DASS-Related_Transporters"/>
</dbReference>
<feature type="transmembrane region" description="Helical" evidence="7">
    <location>
        <begin position="569"/>
        <end position="589"/>
    </location>
</feature>
<feature type="transmembrane region" description="Helical" evidence="7">
    <location>
        <begin position="99"/>
        <end position="125"/>
    </location>
</feature>
<dbReference type="Proteomes" id="UP000184066">
    <property type="component" value="Unassembled WGS sequence"/>
</dbReference>
<dbReference type="AlphaFoldDB" id="A0A1M7TVZ9"/>
<dbReference type="InterPro" id="IPR031312">
    <property type="entry name" value="Na/sul_symport_CS"/>
</dbReference>
<feature type="transmembrane region" description="Helical" evidence="7">
    <location>
        <begin position="146"/>
        <end position="167"/>
    </location>
</feature>
<dbReference type="GO" id="GO:0008324">
    <property type="term" value="F:monoatomic cation transmembrane transporter activity"/>
    <property type="evidence" value="ECO:0007669"/>
    <property type="project" value="InterPro"/>
</dbReference>
<feature type="transmembrane region" description="Helical" evidence="7">
    <location>
        <begin position="445"/>
        <end position="464"/>
    </location>
</feature>
<dbReference type="PROSITE" id="PS01271">
    <property type="entry name" value="NA_SULFATE"/>
    <property type="match status" value="1"/>
</dbReference>
<dbReference type="EMBL" id="FRDL01000010">
    <property type="protein sequence ID" value="SHN74881.1"/>
    <property type="molecule type" value="Genomic_DNA"/>
</dbReference>
<evidence type="ECO:0000256" key="4">
    <source>
        <dbReference type="ARBA" id="ARBA00022737"/>
    </source>
</evidence>
<organism evidence="9 10">
    <name type="scientific">Oceanicella actignis</name>
    <dbReference type="NCBI Taxonomy" id="1189325"/>
    <lineage>
        <taxon>Bacteria</taxon>
        <taxon>Pseudomonadati</taxon>
        <taxon>Pseudomonadota</taxon>
        <taxon>Alphaproteobacteria</taxon>
        <taxon>Rhodobacterales</taxon>
        <taxon>Paracoccaceae</taxon>
        <taxon>Oceanicella</taxon>
    </lineage>
</organism>